<dbReference type="InterPro" id="IPR000477">
    <property type="entry name" value="RT_dom"/>
</dbReference>
<feature type="domain" description="Reverse transcriptase" evidence="8">
    <location>
        <begin position="288"/>
        <end position="383"/>
    </location>
</feature>
<keyword evidence="10" id="KW-1185">Reference proteome</keyword>
<accession>A0A225UUZ6</accession>
<dbReference type="FunFam" id="3.10.10.10:FF:000007">
    <property type="entry name" value="Retrovirus-related Pol polyprotein from transposon 17.6-like Protein"/>
    <property type="match status" value="1"/>
</dbReference>
<gene>
    <name evidence="9" type="ORF">PHMEG_00033137</name>
</gene>
<dbReference type="Pfam" id="PF00078">
    <property type="entry name" value="RVT_1"/>
    <property type="match status" value="1"/>
</dbReference>
<dbReference type="InterPro" id="IPR043502">
    <property type="entry name" value="DNA/RNA_pol_sf"/>
</dbReference>
<dbReference type="AlphaFoldDB" id="A0A225UUZ6"/>
<evidence type="ECO:0000256" key="6">
    <source>
        <dbReference type="ARBA" id="ARBA00022801"/>
    </source>
</evidence>
<evidence type="ECO:0000313" key="10">
    <source>
        <dbReference type="Proteomes" id="UP000198211"/>
    </source>
</evidence>
<keyword evidence="3" id="KW-0548">Nucleotidyltransferase</keyword>
<evidence type="ECO:0000256" key="7">
    <source>
        <dbReference type="ARBA" id="ARBA00022918"/>
    </source>
</evidence>
<dbReference type="EMBL" id="NBNE01011471">
    <property type="protein sequence ID" value="OWY96568.1"/>
    <property type="molecule type" value="Genomic_DNA"/>
</dbReference>
<evidence type="ECO:0000256" key="4">
    <source>
        <dbReference type="ARBA" id="ARBA00022722"/>
    </source>
</evidence>
<dbReference type="GO" id="GO:0006508">
    <property type="term" value="P:proteolysis"/>
    <property type="evidence" value="ECO:0007669"/>
    <property type="project" value="UniProtKB-KW"/>
</dbReference>
<organism evidence="9 10">
    <name type="scientific">Phytophthora megakarya</name>
    <dbReference type="NCBI Taxonomy" id="4795"/>
    <lineage>
        <taxon>Eukaryota</taxon>
        <taxon>Sar</taxon>
        <taxon>Stramenopiles</taxon>
        <taxon>Oomycota</taxon>
        <taxon>Peronosporomycetes</taxon>
        <taxon>Peronosporales</taxon>
        <taxon>Peronosporaceae</taxon>
        <taxon>Phytophthora</taxon>
    </lineage>
</organism>
<dbReference type="SUPFAM" id="SSF56672">
    <property type="entry name" value="DNA/RNA polymerases"/>
    <property type="match status" value="1"/>
</dbReference>
<keyword evidence="1" id="KW-0645">Protease</keyword>
<evidence type="ECO:0000256" key="5">
    <source>
        <dbReference type="ARBA" id="ARBA00022759"/>
    </source>
</evidence>
<dbReference type="PANTHER" id="PTHR24559:SF444">
    <property type="entry name" value="REVERSE TRANSCRIPTASE DOMAIN-CONTAINING PROTEIN"/>
    <property type="match status" value="1"/>
</dbReference>
<proteinExistence type="predicted"/>
<dbReference type="GO" id="GO:0004519">
    <property type="term" value="F:endonuclease activity"/>
    <property type="evidence" value="ECO:0007669"/>
    <property type="project" value="UniProtKB-KW"/>
</dbReference>
<feature type="non-terminal residue" evidence="9">
    <location>
        <position position="384"/>
    </location>
</feature>
<keyword evidence="7" id="KW-0695">RNA-directed DNA polymerase</keyword>
<evidence type="ECO:0000313" key="9">
    <source>
        <dbReference type="EMBL" id="OWY96568.1"/>
    </source>
</evidence>
<dbReference type="InterPro" id="IPR021109">
    <property type="entry name" value="Peptidase_aspartic_dom_sf"/>
</dbReference>
<dbReference type="Proteomes" id="UP000198211">
    <property type="component" value="Unassembled WGS sequence"/>
</dbReference>
<comment type="caution">
    <text evidence="9">The sequence shown here is derived from an EMBL/GenBank/DDBJ whole genome shotgun (WGS) entry which is preliminary data.</text>
</comment>
<keyword evidence="5" id="KW-0255">Endonuclease</keyword>
<dbReference type="Gene3D" id="2.40.70.10">
    <property type="entry name" value="Acid Proteases"/>
    <property type="match status" value="1"/>
</dbReference>
<dbReference type="GO" id="GO:0008233">
    <property type="term" value="F:peptidase activity"/>
    <property type="evidence" value="ECO:0007669"/>
    <property type="project" value="UniProtKB-KW"/>
</dbReference>
<dbReference type="CDD" id="cd01647">
    <property type="entry name" value="RT_LTR"/>
    <property type="match status" value="1"/>
</dbReference>
<keyword evidence="4" id="KW-0540">Nuclease</keyword>
<keyword evidence="6" id="KW-0378">Hydrolase</keyword>
<evidence type="ECO:0000256" key="1">
    <source>
        <dbReference type="ARBA" id="ARBA00022670"/>
    </source>
</evidence>
<evidence type="ECO:0000256" key="3">
    <source>
        <dbReference type="ARBA" id="ARBA00022695"/>
    </source>
</evidence>
<dbReference type="InterPro" id="IPR053134">
    <property type="entry name" value="RNA-dir_DNA_polymerase"/>
</dbReference>
<dbReference type="Gene3D" id="3.10.10.10">
    <property type="entry name" value="HIV Type 1 Reverse Transcriptase, subunit A, domain 1"/>
    <property type="match status" value="1"/>
</dbReference>
<evidence type="ECO:0000259" key="8">
    <source>
        <dbReference type="Pfam" id="PF00078"/>
    </source>
</evidence>
<evidence type="ECO:0000256" key="2">
    <source>
        <dbReference type="ARBA" id="ARBA00022679"/>
    </source>
</evidence>
<keyword evidence="2" id="KW-0808">Transferase</keyword>
<name>A0A225UUZ6_9STRA</name>
<protein>
    <recommendedName>
        <fullName evidence="8">Reverse transcriptase domain-containing protein</fullName>
    </recommendedName>
</protein>
<dbReference type="GO" id="GO:0003964">
    <property type="term" value="F:RNA-directed DNA polymerase activity"/>
    <property type="evidence" value="ECO:0007669"/>
    <property type="project" value="UniProtKB-KW"/>
</dbReference>
<sequence>MEKVLPFVVVDRLHVDAILGTDILKAFRAVIDLEDQVLTLKENGEVVPLGASRVEESFAADIAATVKLTPGAQALVRARLNGTLTPDTTVLVEGIAGGDDSLRIARTLCTVQDGQVIVEICNASTEELVIKENAQVAVAAVVPVSAFLLERELTSDMTYENKIIASSAASKELSGGDASKMSKDLVENSDEALKVDFSDSDMNEEQCELFSEMLNGFKDLFVETSKRPGRTDLLKFKIDTGTHVPIKQQPYRVSRVEGEVMEAEIDQYSDLGLIRPSMSPWASPVLMIRKPDGGVRFCIDYRKLNAVTIKDSYPMPLIDDILDVLGQAKLFSTMDIASGYWNVPMDPDSVEKTAFTSKFGLYEWLVMPFGLCNAVPAFERLMEN</sequence>
<dbReference type="PANTHER" id="PTHR24559">
    <property type="entry name" value="TRANSPOSON TY3-I GAG-POL POLYPROTEIN"/>
    <property type="match status" value="1"/>
</dbReference>
<reference evidence="10" key="1">
    <citation type="submission" date="2017-03" db="EMBL/GenBank/DDBJ databases">
        <title>Phytopthora megakarya and P. palmivora, two closely related causual agents of cacao black pod achieved similar genome size and gene model numbers by different mechanisms.</title>
        <authorList>
            <person name="Ali S."/>
            <person name="Shao J."/>
            <person name="Larry D.J."/>
            <person name="Kronmiller B."/>
            <person name="Shen D."/>
            <person name="Strem M.D."/>
            <person name="Melnick R.L."/>
            <person name="Guiltinan M.J."/>
            <person name="Tyler B.M."/>
            <person name="Meinhardt L.W."/>
            <person name="Bailey B.A."/>
        </authorList>
    </citation>
    <scope>NUCLEOTIDE SEQUENCE [LARGE SCALE GENOMIC DNA]</scope>
    <source>
        <strain evidence="10">zdho120</strain>
    </source>
</reference>
<dbReference type="OrthoDB" id="117254at2759"/>